<feature type="transmembrane region" description="Helical" evidence="7">
    <location>
        <begin position="210"/>
        <end position="228"/>
    </location>
</feature>
<keyword evidence="4 7" id="KW-1133">Transmembrane helix</keyword>
<dbReference type="InterPro" id="IPR051633">
    <property type="entry name" value="AceTr"/>
</dbReference>
<name>A0A4Q1BFZ4_TREME</name>
<reference evidence="8 9" key="1">
    <citation type="submission" date="2016-06" db="EMBL/GenBank/DDBJ databases">
        <title>Evolution of pathogenesis and genome organization in the Tremellales.</title>
        <authorList>
            <person name="Cuomo C."/>
            <person name="Litvintseva A."/>
            <person name="Heitman J."/>
            <person name="Chen Y."/>
            <person name="Sun S."/>
            <person name="Springer D."/>
            <person name="Dromer F."/>
            <person name="Young S."/>
            <person name="Zeng Q."/>
            <person name="Chapman S."/>
            <person name="Gujja S."/>
            <person name="Saif S."/>
            <person name="Birren B."/>
        </authorList>
    </citation>
    <scope>NUCLEOTIDE SEQUENCE [LARGE SCALE GENOMIC DNA]</scope>
    <source>
        <strain evidence="8 9">ATCC 28783</strain>
    </source>
</reference>
<organism evidence="8 9">
    <name type="scientific">Tremella mesenterica</name>
    <name type="common">Jelly fungus</name>
    <dbReference type="NCBI Taxonomy" id="5217"/>
    <lineage>
        <taxon>Eukaryota</taxon>
        <taxon>Fungi</taxon>
        <taxon>Dikarya</taxon>
        <taxon>Basidiomycota</taxon>
        <taxon>Agaricomycotina</taxon>
        <taxon>Tremellomycetes</taxon>
        <taxon>Tremellales</taxon>
        <taxon>Tremellaceae</taxon>
        <taxon>Tremella</taxon>
    </lineage>
</organism>
<comment type="similarity">
    <text evidence="2">Belongs to the acetate uptake transporter (AceTr) (TC 2.A.96) family.</text>
</comment>
<feature type="compositionally biased region" description="Polar residues" evidence="6">
    <location>
        <begin position="1"/>
        <end position="19"/>
    </location>
</feature>
<feature type="transmembrane region" description="Helical" evidence="7">
    <location>
        <begin position="126"/>
        <end position="146"/>
    </location>
</feature>
<sequence length="245" mass="25905">MATTMGETKPVGNNGTDTASVGGYNEGGAMRRFITPGGHPIDTSQPAFPVFHRKFANPSPLGLLGFAATTFVLSMYNVQARHIATPNVVLGMALGYGGLVQLIAGIEEWACGNTFAATALSSYGGFWFSFATLYIPQFAVAAAYTVPGEFENAVGIYLVSWSIITFIFFIASLRSSVALISLFFFLDITFWCLVGGFLGPSEKAVKAGGAFGILTAAIAAYTALAGLLTRDTSYFLIPVGDLTRK</sequence>
<keyword evidence="9" id="KW-1185">Reference proteome</keyword>
<dbReference type="GO" id="GO:0015123">
    <property type="term" value="F:acetate transmembrane transporter activity"/>
    <property type="evidence" value="ECO:0007669"/>
    <property type="project" value="TreeGrafter"/>
</dbReference>
<dbReference type="NCBIfam" id="NF038013">
    <property type="entry name" value="AceTr_1"/>
    <property type="match status" value="1"/>
</dbReference>
<feature type="transmembrane region" description="Helical" evidence="7">
    <location>
        <begin position="88"/>
        <end position="106"/>
    </location>
</feature>
<evidence type="ECO:0000256" key="6">
    <source>
        <dbReference type="SAM" id="MobiDB-lite"/>
    </source>
</evidence>
<dbReference type="InParanoid" id="A0A4Q1BFZ4"/>
<dbReference type="PANTHER" id="PTHR31123:SF1">
    <property type="entry name" value="ACCUMULATION OF DYADS PROTEIN 2-RELATED"/>
    <property type="match status" value="1"/>
</dbReference>
<gene>
    <name evidence="8" type="ORF">M231_07143</name>
</gene>
<evidence type="ECO:0000256" key="3">
    <source>
        <dbReference type="ARBA" id="ARBA00022692"/>
    </source>
</evidence>
<evidence type="ECO:0000313" key="9">
    <source>
        <dbReference type="Proteomes" id="UP000289152"/>
    </source>
</evidence>
<proteinExistence type="inferred from homology"/>
<dbReference type="InterPro" id="IPR000791">
    <property type="entry name" value="Gpr1/Fun34/SatP-like"/>
</dbReference>
<evidence type="ECO:0000256" key="1">
    <source>
        <dbReference type="ARBA" id="ARBA00004141"/>
    </source>
</evidence>
<dbReference type="STRING" id="5217.A0A4Q1BFZ4"/>
<protein>
    <submittedName>
        <fullName evidence="8">Membrane protein</fullName>
    </submittedName>
</protein>
<dbReference type="GO" id="GO:0005886">
    <property type="term" value="C:plasma membrane"/>
    <property type="evidence" value="ECO:0007669"/>
    <property type="project" value="TreeGrafter"/>
</dbReference>
<dbReference type="OrthoDB" id="3648309at2759"/>
<keyword evidence="3 7" id="KW-0812">Transmembrane</keyword>
<feature type="transmembrane region" description="Helical" evidence="7">
    <location>
        <begin position="177"/>
        <end position="198"/>
    </location>
</feature>
<feature type="transmembrane region" description="Helical" evidence="7">
    <location>
        <begin position="153"/>
        <end position="171"/>
    </location>
</feature>
<feature type="transmembrane region" description="Helical" evidence="7">
    <location>
        <begin position="59"/>
        <end position="76"/>
    </location>
</feature>
<keyword evidence="5 7" id="KW-0472">Membrane</keyword>
<evidence type="ECO:0000256" key="4">
    <source>
        <dbReference type="ARBA" id="ARBA00022989"/>
    </source>
</evidence>
<accession>A0A4Q1BFZ4</accession>
<comment type="subcellular location">
    <subcellularLocation>
        <location evidence="1">Membrane</location>
        <topology evidence="1">Multi-pass membrane protein</topology>
    </subcellularLocation>
</comment>
<dbReference type="PANTHER" id="PTHR31123">
    <property type="entry name" value="ACCUMULATION OF DYADS PROTEIN 2-RELATED"/>
    <property type="match status" value="1"/>
</dbReference>
<evidence type="ECO:0000256" key="2">
    <source>
        <dbReference type="ARBA" id="ARBA00005587"/>
    </source>
</evidence>
<dbReference type="FunCoup" id="A0A4Q1BFZ4">
    <property type="interactions" value="32"/>
</dbReference>
<dbReference type="VEuPathDB" id="FungiDB:TREMEDRAFT_64877"/>
<evidence type="ECO:0000313" key="8">
    <source>
        <dbReference type="EMBL" id="RXK35613.1"/>
    </source>
</evidence>
<comment type="caution">
    <text evidence="8">The sequence shown here is derived from an EMBL/GenBank/DDBJ whole genome shotgun (WGS) entry which is preliminary data.</text>
</comment>
<evidence type="ECO:0000256" key="7">
    <source>
        <dbReference type="SAM" id="Phobius"/>
    </source>
</evidence>
<dbReference type="Pfam" id="PF01184">
    <property type="entry name" value="Gpr1_Fun34_YaaH"/>
    <property type="match status" value="1"/>
</dbReference>
<dbReference type="Proteomes" id="UP000289152">
    <property type="component" value="Unassembled WGS sequence"/>
</dbReference>
<evidence type="ECO:0000256" key="5">
    <source>
        <dbReference type="ARBA" id="ARBA00023136"/>
    </source>
</evidence>
<dbReference type="EMBL" id="SDIL01000129">
    <property type="protein sequence ID" value="RXK35613.1"/>
    <property type="molecule type" value="Genomic_DNA"/>
</dbReference>
<dbReference type="AlphaFoldDB" id="A0A4Q1BFZ4"/>
<feature type="region of interest" description="Disordered" evidence="6">
    <location>
        <begin position="1"/>
        <end position="22"/>
    </location>
</feature>